<reference evidence="3" key="1">
    <citation type="journal article" date="2019" name="Int. J. Syst. Evol. Microbiol.">
        <title>The Global Catalogue of Microorganisms (GCM) 10K type strain sequencing project: providing services to taxonomists for standard genome sequencing and annotation.</title>
        <authorList>
            <consortium name="The Broad Institute Genomics Platform"/>
            <consortium name="The Broad Institute Genome Sequencing Center for Infectious Disease"/>
            <person name="Wu L."/>
            <person name="Ma J."/>
        </authorList>
    </citation>
    <scope>NUCLEOTIDE SEQUENCE [LARGE SCALE GENOMIC DNA]</scope>
    <source>
        <strain evidence="3">KCTC 15012</strain>
    </source>
</reference>
<feature type="region of interest" description="Disordered" evidence="1">
    <location>
        <begin position="175"/>
        <end position="227"/>
    </location>
</feature>
<keyword evidence="3" id="KW-1185">Reference proteome</keyword>
<feature type="compositionally biased region" description="Low complexity" evidence="1">
    <location>
        <begin position="175"/>
        <end position="184"/>
    </location>
</feature>
<evidence type="ECO:0000313" key="3">
    <source>
        <dbReference type="Proteomes" id="UP001597296"/>
    </source>
</evidence>
<protein>
    <submittedName>
        <fullName evidence="2">Uncharacterized protein</fullName>
    </submittedName>
</protein>
<sequence>MAITWHQPPPQPPLRGGAAASVPPASTVQPLRAFAAVPHTAAPPRRAPAGDELLSLPGGGFQLRLHDRQVMARPNGTYNFVRVQGLTRNQTTTVLSPRAAHAALAAGRPVLYAGTAAFADGRLDWWSNYSGTYQPQAEFNRQAGLPADKFIPWQKLQMGGLGLQRGMLGERRAALAPERPAAKAVSPDRAGHPGPAATSSAATKDATATAHAGTASGSPASGRPGSG</sequence>
<comment type="caution">
    <text evidence="2">The sequence shown here is derived from an EMBL/GenBank/DDBJ whole genome shotgun (WGS) entry which is preliminary data.</text>
</comment>
<proteinExistence type="predicted"/>
<dbReference type="Proteomes" id="UP001597296">
    <property type="component" value="Unassembled WGS sequence"/>
</dbReference>
<accession>A0ABW5C791</accession>
<dbReference type="EMBL" id="JBHUIY010000006">
    <property type="protein sequence ID" value="MFD2233144.1"/>
    <property type="molecule type" value="Genomic_DNA"/>
</dbReference>
<evidence type="ECO:0000313" key="2">
    <source>
        <dbReference type="EMBL" id="MFD2233144.1"/>
    </source>
</evidence>
<gene>
    <name evidence="2" type="ORF">ACFSNB_04940</name>
</gene>
<feature type="compositionally biased region" description="Low complexity" evidence="1">
    <location>
        <begin position="195"/>
        <end position="227"/>
    </location>
</feature>
<name>A0ABW5C791_9PROT</name>
<feature type="region of interest" description="Disordered" evidence="1">
    <location>
        <begin position="1"/>
        <end position="23"/>
    </location>
</feature>
<evidence type="ECO:0000256" key="1">
    <source>
        <dbReference type="SAM" id="MobiDB-lite"/>
    </source>
</evidence>
<organism evidence="2 3">
    <name type="scientific">Phaeospirillum tilakii</name>
    <dbReference type="NCBI Taxonomy" id="741673"/>
    <lineage>
        <taxon>Bacteria</taxon>
        <taxon>Pseudomonadati</taxon>
        <taxon>Pseudomonadota</taxon>
        <taxon>Alphaproteobacteria</taxon>
        <taxon>Rhodospirillales</taxon>
        <taxon>Rhodospirillaceae</taxon>
        <taxon>Phaeospirillum</taxon>
    </lineage>
</organism>
<dbReference type="RefSeq" id="WP_377314925.1">
    <property type="nucleotide sequence ID" value="NZ_JBHUIY010000006.1"/>
</dbReference>